<accession>A0A7X6L4J3</accession>
<dbReference type="AlphaFoldDB" id="A0A7X6L4J3"/>
<name>A0A7X6L4J3_9NOCA</name>
<evidence type="ECO:0000256" key="1">
    <source>
        <dbReference type="SAM" id="MobiDB-lite"/>
    </source>
</evidence>
<evidence type="ECO:0000313" key="4">
    <source>
        <dbReference type="Proteomes" id="UP000540698"/>
    </source>
</evidence>
<proteinExistence type="predicted"/>
<sequence length="80" mass="8369">MAPGEGSSDAGDDISTGSMGGETPDAPPYVRSRTDPAVENVWLRRRPPPPRPGLPRMSTVALLAAFLAVLTLYVALHQGG</sequence>
<keyword evidence="2" id="KW-0812">Transmembrane</keyword>
<keyword evidence="2" id="KW-1133">Transmembrane helix</keyword>
<organism evidence="3 4">
    <name type="scientific">Nocardia gamkensis</name>
    <dbReference type="NCBI Taxonomy" id="352869"/>
    <lineage>
        <taxon>Bacteria</taxon>
        <taxon>Bacillati</taxon>
        <taxon>Actinomycetota</taxon>
        <taxon>Actinomycetes</taxon>
        <taxon>Mycobacteriales</taxon>
        <taxon>Nocardiaceae</taxon>
        <taxon>Nocardia</taxon>
    </lineage>
</organism>
<dbReference type="Proteomes" id="UP000540698">
    <property type="component" value="Unassembled WGS sequence"/>
</dbReference>
<keyword evidence="4" id="KW-1185">Reference proteome</keyword>
<gene>
    <name evidence="3" type="ORF">HGB38_15955</name>
</gene>
<evidence type="ECO:0000313" key="3">
    <source>
        <dbReference type="EMBL" id="NKY27711.1"/>
    </source>
</evidence>
<evidence type="ECO:0000256" key="2">
    <source>
        <dbReference type="SAM" id="Phobius"/>
    </source>
</evidence>
<protein>
    <submittedName>
        <fullName evidence="3">Uncharacterized protein</fullName>
    </submittedName>
</protein>
<feature type="region of interest" description="Disordered" evidence="1">
    <location>
        <begin position="1"/>
        <end position="55"/>
    </location>
</feature>
<comment type="caution">
    <text evidence="3">The sequence shown here is derived from an EMBL/GenBank/DDBJ whole genome shotgun (WGS) entry which is preliminary data.</text>
</comment>
<reference evidence="3 4" key="1">
    <citation type="submission" date="2020-04" db="EMBL/GenBank/DDBJ databases">
        <title>MicrobeNet Type strains.</title>
        <authorList>
            <person name="Nicholson A.C."/>
        </authorList>
    </citation>
    <scope>NUCLEOTIDE SEQUENCE [LARGE SCALE GENOMIC DNA]</scope>
    <source>
        <strain evidence="3 4">DSM 44956</strain>
    </source>
</reference>
<dbReference type="EMBL" id="JAAXOS010000007">
    <property type="protein sequence ID" value="NKY27711.1"/>
    <property type="molecule type" value="Genomic_DNA"/>
</dbReference>
<keyword evidence="2" id="KW-0472">Membrane</keyword>
<dbReference type="RefSeq" id="WP_062969386.1">
    <property type="nucleotide sequence ID" value="NZ_JAAXOS010000007.1"/>
</dbReference>
<feature type="transmembrane region" description="Helical" evidence="2">
    <location>
        <begin position="54"/>
        <end position="76"/>
    </location>
</feature>